<keyword evidence="3" id="KW-1185">Reference proteome</keyword>
<evidence type="ECO:0000313" key="2">
    <source>
        <dbReference type="EMBL" id="KAK8505102.1"/>
    </source>
</evidence>
<dbReference type="Proteomes" id="UP001472677">
    <property type="component" value="Unassembled WGS sequence"/>
</dbReference>
<gene>
    <name evidence="2" type="ORF">V6N12_037979</name>
</gene>
<dbReference type="EMBL" id="JBBPBM010000130">
    <property type="protein sequence ID" value="KAK8505102.1"/>
    <property type="molecule type" value="Genomic_DNA"/>
</dbReference>
<name>A0ABR2BDG0_9ROSI</name>
<feature type="region of interest" description="Disordered" evidence="1">
    <location>
        <begin position="95"/>
        <end position="120"/>
    </location>
</feature>
<protein>
    <submittedName>
        <fullName evidence="2">Uncharacterized protein</fullName>
    </submittedName>
</protein>
<proteinExistence type="predicted"/>
<accession>A0ABR2BDG0</accession>
<evidence type="ECO:0000256" key="1">
    <source>
        <dbReference type="SAM" id="MobiDB-lite"/>
    </source>
</evidence>
<reference evidence="2 3" key="1">
    <citation type="journal article" date="2024" name="G3 (Bethesda)">
        <title>Genome assembly of Hibiscus sabdariffa L. provides insights into metabolisms of medicinal natural products.</title>
        <authorList>
            <person name="Kim T."/>
        </authorList>
    </citation>
    <scope>NUCLEOTIDE SEQUENCE [LARGE SCALE GENOMIC DNA]</scope>
    <source>
        <strain evidence="2">TK-2024</strain>
        <tissue evidence="2">Old leaves</tissue>
    </source>
</reference>
<comment type="caution">
    <text evidence="2">The sequence shown here is derived from an EMBL/GenBank/DDBJ whole genome shotgun (WGS) entry which is preliminary data.</text>
</comment>
<evidence type="ECO:0000313" key="3">
    <source>
        <dbReference type="Proteomes" id="UP001472677"/>
    </source>
</evidence>
<organism evidence="2 3">
    <name type="scientific">Hibiscus sabdariffa</name>
    <name type="common">roselle</name>
    <dbReference type="NCBI Taxonomy" id="183260"/>
    <lineage>
        <taxon>Eukaryota</taxon>
        <taxon>Viridiplantae</taxon>
        <taxon>Streptophyta</taxon>
        <taxon>Embryophyta</taxon>
        <taxon>Tracheophyta</taxon>
        <taxon>Spermatophyta</taxon>
        <taxon>Magnoliopsida</taxon>
        <taxon>eudicotyledons</taxon>
        <taxon>Gunneridae</taxon>
        <taxon>Pentapetalae</taxon>
        <taxon>rosids</taxon>
        <taxon>malvids</taxon>
        <taxon>Malvales</taxon>
        <taxon>Malvaceae</taxon>
        <taxon>Malvoideae</taxon>
        <taxon>Hibiscus</taxon>
    </lineage>
</organism>
<sequence>MLALMPVLLDVGFRNFGPCPTSMSDCIGKFGNVWFGLRCNFTEPAVFESVLIRDVRGFILRGIRYPNPPNIMFPSASQPIHVYLVKAADEQLPISRGNGQQINGVCGEQPARPRGTGQQP</sequence>